<organism evidence="1 2">
    <name type="scientific">Tunturiibacter gelidiferens</name>
    <dbReference type="NCBI Taxonomy" id="3069689"/>
    <lineage>
        <taxon>Bacteria</taxon>
        <taxon>Pseudomonadati</taxon>
        <taxon>Acidobacteriota</taxon>
        <taxon>Terriglobia</taxon>
        <taxon>Terriglobales</taxon>
        <taxon>Acidobacteriaceae</taxon>
        <taxon>Tunturiibacter</taxon>
    </lineage>
</organism>
<keyword evidence="1" id="KW-0347">Helicase</keyword>
<gene>
    <name evidence="1" type="ORF">HDF13_004382</name>
</gene>
<evidence type="ECO:0000313" key="1">
    <source>
        <dbReference type="EMBL" id="MBB5341993.1"/>
    </source>
</evidence>
<keyword evidence="2" id="KW-1185">Reference proteome</keyword>
<dbReference type="Proteomes" id="UP000569005">
    <property type="component" value="Unassembled WGS sequence"/>
</dbReference>
<keyword evidence="1" id="KW-0067">ATP-binding</keyword>
<evidence type="ECO:0000313" key="2">
    <source>
        <dbReference type="Proteomes" id="UP000569005"/>
    </source>
</evidence>
<comment type="caution">
    <text evidence="1">The sequence shown here is derived from an EMBL/GenBank/DDBJ whole genome shotgun (WGS) entry which is preliminary data.</text>
</comment>
<dbReference type="EMBL" id="JACHEA010000003">
    <property type="protein sequence ID" value="MBB5341993.1"/>
    <property type="molecule type" value="Genomic_DNA"/>
</dbReference>
<keyword evidence="1" id="KW-0547">Nucleotide-binding</keyword>
<name>A0ACC5P556_9BACT</name>
<reference evidence="1" key="1">
    <citation type="submission" date="2020-08" db="EMBL/GenBank/DDBJ databases">
        <title>Genomic Encyclopedia of Type Strains, Phase IV (KMG-V): Genome sequencing to study the core and pangenomes of soil and plant-associated prokaryotes.</title>
        <authorList>
            <person name="Whitman W."/>
        </authorList>
    </citation>
    <scope>NUCLEOTIDE SEQUENCE</scope>
    <source>
        <strain evidence="1">M8UP15</strain>
    </source>
</reference>
<keyword evidence="1" id="KW-0378">Hydrolase</keyword>
<sequence>MTLDEFYELHGSKITQDSERLFINDFLFPLLGANIQYIVPQYPFLDRSGKLRRMDFAYHGLQNKLALEVNGETYHAEGIIPGAMFDDNLFRQNEILRLGYSLLRFSYSQLQSPQWRDQVQGSIRDLFAVAAPELLSLYSLKPTPLQEEALQALSFFRDVKGRTKGVVVLPTGTGKTVLSAIDARRHGGRTLFLVHRLDILKQSIDAYKMVWPDMRLGVLTGEVKEHELDCDVLFASKDTLRQPDQLERFPRDWFSYIVVDEVHHGQSPSYRDVLTYFQPQFMLGMTATPDRTDRKDIFELFEYSKIYEIPLSDVIDQGYLVPYTYHGLTDDIDYSKVRFQGLHYNVADLERLLIVPERNEAIVREYLEKGSGDKAIGFCVSIKHAERMAEFFNEHGITAVAIHSEAPNRDELVQAFRENKFQVAFTVDLFNEGIDFPNVQVLLFLRPTESKTVFLQQLGRGLRLCIGKDRVRILDFIGNYRRANQIRKFLAKSSTVTESDENGRTKRKTLYEYSTGCEVHFDESVQEILDRQDAEELGITKDDLKEAYFTLAERLSRKPSRSDLDRDGEYKSGKYVQLFGSWVGFLREVGEYTEASYHYPQGTHLGHILAILYFFGTPGIRAGSPFDDEYIRLRGGLGDGRLSGYRRQIKYKLQAAMELGIITDDREYPEGQQYTLELKPLGRELYRGLQPLFSTMQLDFPRGEDGIPSSRMENEASINREIRDYIGSNPAARTVVYRVFLQMHAVQQMLAFIYHIAQKATISRREIYEQFFQSPFVKQYCDQEGIEETTVTAAEHRCPFLLNILDACDIIQAERTDVIVKKLILFSALVKPFQSEEPERAVARLEALRSAWPDKPEVLTSEDLSILRELFGPAFLTADYHLSTAVIES</sequence>
<proteinExistence type="predicted"/>
<protein>
    <submittedName>
        <fullName evidence="1">Superfamily II DNA or RNA helicase</fullName>
    </submittedName>
</protein>
<accession>A0ACC5P556</accession>